<dbReference type="InterPro" id="IPR002156">
    <property type="entry name" value="RNaseH_domain"/>
</dbReference>
<sequence length="238" mass="26868">MFQFNKSLMSFHEAMHATRRKQSTILRQVWYVVAAVARLVTLLIQRNYIVFEGKKENLTGCKSEIRKHVHYSYSLSKGTSRAIDAEVLQKWGLPLKLPRVPKIKDCKWDPPAAGIIKINADGTSQGNPRPAGYGSEYRNSECVVLQVLCRNLGVTTSYVAEDMGIIESVEVALSKRWNRLWIESDSGDAVMVFGTSELPWEVRPQWERCKSRLHHVVVSSACVKSTLPLIKLQGIILA</sequence>
<evidence type="ECO:0000259" key="1">
    <source>
        <dbReference type="Pfam" id="PF13456"/>
    </source>
</evidence>
<dbReference type="InterPro" id="IPR044730">
    <property type="entry name" value="RNase_H-like_dom_plant"/>
</dbReference>
<organism evidence="2 3">
    <name type="scientific">Coptis chinensis</name>
    <dbReference type="NCBI Taxonomy" id="261450"/>
    <lineage>
        <taxon>Eukaryota</taxon>
        <taxon>Viridiplantae</taxon>
        <taxon>Streptophyta</taxon>
        <taxon>Embryophyta</taxon>
        <taxon>Tracheophyta</taxon>
        <taxon>Spermatophyta</taxon>
        <taxon>Magnoliopsida</taxon>
        <taxon>Ranunculales</taxon>
        <taxon>Ranunculaceae</taxon>
        <taxon>Coptidoideae</taxon>
        <taxon>Coptis</taxon>
    </lineage>
</organism>
<accession>A0A835IQ68</accession>
<dbReference type="GO" id="GO:0003676">
    <property type="term" value="F:nucleic acid binding"/>
    <property type="evidence" value="ECO:0007669"/>
    <property type="project" value="InterPro"/>
</dbReference>
<reference evidence="2 3" key="1">
    <citation type="submission" date="2020-10" db="EMBL/GenBank/DDBJ databases">
        <title>The Coptis chinensis genome and diversification of protoberbering-type alkaloids.</title>
        <authorList>
            <person name="Wang B."/>
            <person name="Shu S."/>
            <person name="Song C."/>
            <person name="Liu Y."/>
        </authorList>
    </citation>
    <scope>NUCLEOTIDE SEQUENCE [LARGE SCALE GENOMIC DNA]</scope>
    <source>
        <strain evidence="2">HL-2020</strain>
        <tissue evidence="2">Leaf</tissue>
    </source>
</reference>
<evidence type="ECO:0000313" key="3">
    <source>
        <dbReference type="Proteomes" id="UP000631114"/>
    </source>
</evidence>
<dbReference type="AlphaFoldDB" id="A0A835IQ68"/>
<dbReference type="Proteomes" id="UP000631114">
    <property type="component" value="Unassembled WGS sequence"/>
</dbReference>
<proteinExistence type="predicted"/>
<dbReference type="PANTHER" id="PTHR47723:SF23">
    <property type="entry name" value="REVERSE TRANSCRIPTASE-LIKE PROTEIN"/>
    <property type="match status" value="1"/>
</dbReference>
<gene>
    <name evidence="2" type="ORF">IFM89_021788</name>
</gene>
<comment type="caution">
    <text evidence="2">The sequence shown here is derived from an EMBL/GenBank/DDBJ whole genome shotgun (WGS) entry which is preliminary data.</text>
</comment>
<dbReference type="InterPro" id="IPR036397">
    <property type="entry name" value="RNaseH_sf"/>
</dbReference>
<dbReference type="EMBL" id="JADFTS010000002">
    <property type="protein sequence ID" value="KAF9621484.1"/>
    <property type="molecule type" value="Genomic_DNA"/>
</dbReference>
<dbReference type="OrthoDB" id="1938131at2759"/>
<dbReference type="Gene3D" id="3.30.420.10">
    <property type="entry name" value="Ribonuclease H-like superfamily/Ribonuclease H"/>
    <property type="match status" value="1"/>
</dbReference>
<feature type="domain" description="RNase H type-1" evidence="1">
    <location>
        <begin position="119"/>
        <end position="188"/>
    </location>
</feature>
<dbReference type="GO" id="GO:0004523">
    <property type="term" value="F:RNA-DNA hybrid ribonuclease activity"/>
    <property type="evidence" value="ECO:0007669"/>
    <property type="project" value="InterPro"/>
</dbReference>
<evidence type="ECO:0000313" key="2">
    <source>
        <dbReference type="EMBL" id="KAF9621484.1"/>
    </source>
</evidence>
<dbReference type="InterPro" id="IPR053151">
    <property type="entry name" value="RNase_H-like"/>
</dbReference>
<dbReference type="SUPFAM" id="SSF53098">
    <property type="entry name" value="Ribonuclease H-like"/>
    <property type="match status" value="1"/>
</dbReference>
<dbReference type="InterPro" id="IPR012337">
    <property type="entry name" value="RNaseH-like_sf"/>
</dbReference>
<keyword evidence="3" id="KW-1185">Reference proteome</keyword>
<dbReference type="Pfam" id="PF13456">
    <property type="entry name" value="RVT_3"/>
    <property type="match status" value="1"/>
</dbReference>
<dbReference type="PANTHER" id="PTHR47723">
    <property type="entry name" value="OS05G0353850 PROTEIN"/>
    <property type="match status" value="1"/>
</dbReference>
<name>A0A835IQ68_9MAGN</name>
<dbReference type="CDD" id="cd06222">
    <property type="entry name" value="RNase_H_like"/>
    <property type="match status" value="1"/>
</dbReference>
<protein>
    <recommendedName>
        <fullName evidence="1">RNase H type-1 domain-containing protein</fullName>
    </recommendedName>
</protein>